<dbReference type="Gene3D" id="3.40.50.720">
    <property type="entry name" value="NAD(P)-binding Rossmann-like Domain"/>
    <property type="match status" value="1"/>
</dbReference>
<dbReference type="Pfam" id="PF03807">
    <property type="entry name" value="F420_oxidored"/>
    <property type="match status" value="1"/>
</dbReference>
<dbReference type="AlphaFoldDB" id="A0A6M2BRZ2"/>
<evidence type="ECO:0000256" key="1">
    <source>
        <dbReference type="ARBA" id="ARBA00023002"/>
    </source>
</evidence>
<feature type="domain" description="Pyrroline-5-carboxylate reductase catalytic N-terminal" evidence="2">
    <location>
        <begin position="2"/>
        <end position="93"/>
    </location>
</feature>
<keyword evidence="1" id="KW-0560">Oxidoreductase</keyword>
<organism evidence="3 4">
    <name type="scientific">Solimonas terrae</name>
    <dbReference type="NCBI Taxonomy" id="1396819"/>
    <lineage>
        <taxon>Bacteria</taxon>
        <taxon>Pseudomonadati</taxon>
        <taxon>Pseudomonadota</taxon>
        <taxon>Gammaproteobacteria</taxon>
        <taxon>Nevskiales</taxon>
        <taxon>Nevskiaceae</taxon>
        <taxon>Solimonas</taxon>
    </lineage>
</organism>
<evidence type="ECO:0000313" key="4">
    <source>
        <dbReference type="Proteomes" id="UP000472676"/>
    </source>
</evidence>
<accession>A0A6M2BRZ2</accession>
<dbReference type="PANTHER" id="PTHR14239:SF0">
    <property type="entry name" value="F420-DEPENDENT NADP REDUCTASE"/>
    <property type="match status" value="1"/>
</dbReference>
<dbReference type="InterPro" id="IPR051267">
    <property type="entry name" value="STEAP_metalloreductase"/>
</dbReference>
<dbReference type="InterPro" id="IPR036291">
    <property type="entry name" value="NAD(P)-bd_dom_sf"/>
</dbReference>
<dbReference type="GO" id="GO:0015677">
    <property type="term" value="P:copper ion import"/>
    <property type="evidence" value="ECO:0007669"/>
    <property type="project" value="TreeGrafter"/>
</dbReference>
<dbReference type="PANTHER" id="PTHR14239">
    <property type="entry name" value="DUDULIN-RELATED"/>
    <property type="match status" value="1"/>
</dbReference>
<gene>
    <name evidence="3" type="ORF">G7Y85_10000</name>
</gene>
<dbReference type="RefSeq" id="WP_166255751.1">
    <property type="nucleotide sequence ID" value="NZ_JAAMOW010000004.1"/>
</dbReference>
<name>A0A6M2BRZ2_9GAMM</name>
<evidence type="ECO:0000313" key="3">
    <source>
        <dbReference type="EMBL" id="NGY05100.1"/>
    </source>
</evidence>
<dbReference type="EMBL" id="JAAMOW010000004">
    <property type="protein sequence ID" value="NGY05100.1"/>
    <property type="molecule type" value="Genomic_DNA"/>
</dbReference>
<dbReference type="GO" id="GO:0052851">
    <property type="term" value="F:ferric-chelate reductase (NADPH) activity"/>
    <property type="evidence" value="ECO:0007669"/>
    <property type="project" value="TreeGrafter"/>
</dbReference>
<dbReference type="Proteomes" id="UP000472676">
    <property type="component" value="Unassembled WGS sequence"/>
</dbReference>
<evidence type="ECO:0000259" key="2">
    <source>
        <dbReference type="Pfam" id="PF03807"/>
    </source>
</evidence>
<dbReference type="GO" id="GO:0005886">
    <property type="term" value="C:plasma membrane"/>
    <property type="evidence" value="ECO:0007669"/>
    <property type="project" value="TreeGrafter"/>
</dbReference>
<dbReference type="GO" id="GO:0008823">
    <property type="term" value="F:cupric reductase (NADH) activity"/>
    <property type="evidence" value="ECO:0007669"/>
    <property type="project" value="TreeGrafter"/>
</dbReference>
<proteinExistence type="predicted"/>
<dbReference type="InterPro" id="IPR028939">
    <property type="entry name" value="P5C_Rdtase_cat_N"/>
</dbReference>
<reference evidence="3 4" key="1">
    <citation type="journal article" date="2014" name="Int. J. Syst. Evol. Microbiol.">
        <title>Solimonas terrae sp. nov., isolated from soil.</title>
        <authorList>
            <person name="Kim S.J."/>
            <person name="Moon J.Y."/>
            <person name="Weon H.Y."/>
            <person name="Ahn J.H."/>
            <person name="Chen W.M."/>
            <person name="Kwon S.W."/>
        </authorList>
    </citation>
    <scope>NUCLEOTIDE SEQUENCE [LARGE SCALE GENOMIC DNA]</scope>
    <source>
        <strain evidence="3 4">KIS83-12</strain>
    </source>
</reference>
<keyword evidence="4" id="KW-1185">Reference proteome</keyword>
<protein>
    <submittedName>
        <fullName evidence="3">NAD(P)-binding domain-containing protein</fullName>
    </submittedName>
</protein>
<dbReference type="SUPFAM" id="SSF51735">
    <property type="entry name" value="NAD(P)-binding Rossmann-fold domains"/>
    <property type="match status" value="1"/>
</dbReference>
<sequence length="212" mass="22590">MKIGVLGSGIVARTLASGMRRHDHEVVLGTRDPSRLGDWNREQLDIGVASFAEAAAFGDLLLLAVKGSVASRALRLAGTPNLSGKVVIDACNPLAETAPSNGVVRYFTSHDDSLMERLQKEFPTARFVKAFNSVGHAQLIDPAVPGGPPSMFICGNDADAKREVGSLLATLGWDPVDMGAAEAARAIEPLFMLWNIQALTAGETAHAFKWLR</sequence>
<comment type="caution">
    <text evidence="3">The sequence shown here is derived from an EMBL/GenBank/DDBJ whole genome shotgun (WGS) entry which is preliminary data.</text>
</comment>